<comment type="similarity">
    <text evidence="1">Belongs to the OmpW/AlkL family.</text>
</comment>
<dbReference type="EMBL" id="JACIDA010000001">
    <property type="protein sequence ID" value="MBB3870588.1"/>
    <property type="molecule type" value="Genomic_DNA"/>
</dbReference>
<organism evidence="2 3">
    <name type="scientific">Brevundimonas mediterranea</name>
    <dbReference type="NCBI Taxonomy" id="74329"/>
    <lineage>
        <taxon>Bacteria</taxon>
        <taxon>Pseudomonadati</taxon>
        <taxon>Pseudomonadota</taxon>
        <taxon>Alphaproteobacteria</taxon>
        <taxon>Caulobacterales</taxon>
        <taxon>Caulobacteraceae</taxon>
        <taxon>Brevundimonas</taxon>
    </lineage>
</organism>
<dbReference type="SUPFAM" id="SSF56925">
    <property type="entry name" value="OMPA-like"/>
    <property type="match status" value="1"/>
</dbReference>
<dbReference type="Gene3D" id="2.40.160.20">
    <property type="match status" value="1"/>
</dbReference>
<reference evidence="2 3" key="1">
    <citation type="submission" date="2020-08" db="EMBL/GenBank/DDBJ databases">
        <title>Genomic Encyclopedia of Type Strains, Phase IV (KMG-IV): sequencing the most valuable type-strain genomes for metagenomic binning, comparative biology and taxonomic classification.</title>
        <authorList>
            <person name="Goeker M."/>
        </authorList>
    </citation>
    <scope>NUCLEOTIDE SEQUENCE [LARGE SCALE GENOMIC DNA]</scope>
    <source>
        <strain evidence="2 3">DSM 14878</strain>
    </source>
</reference>
<dbReference type="PANTHER" id="PTHR36920:SF1">
    <property type="entry name" value="OUTER MEMBRANE PROTEIN W"/>
    <property type="match status" value="1"/>
</dbReference>
<evidence type="ECO:0000256" key="1">
    <source>
        <dbReference type="ARBA" id="ARBA00009330"/>
    </source>
</evidence>
<dbReference type="Proteomes" id="UP000532936">
    <property type="component" value="Unassembled WGS sequence"/>
</dbReference>
<dbReference type="GO" id="GO:0055085">
    <property type="term" value="P:transmembrane transport"/>
    <property type="evidence" value="ECO:0007669"/>
    <property type="project" value="TreeGrafter"/>
</dbReference>
<protein>
    <submittedName>
        <fullName evidence="2">Outer membrane protein</fullName>
    </submittedName>
</protein>
<comment type="caution">
    <text evidence="2">The sequence shown here is derived from an EMBL/GenBank/DDBJ whole genome shotgun (WGS) entry which is preliminary data.</text>
</comment>
<dbReference type="InterPro" id="IPR011250">
    <property type="entry name" value="OMP/PagP_B-barrel"/>
</dbReference>
<accession>A0A7W5ZZT5</accession>
<dbReference type="PANTHER" id="PTHR36920">
    <property type="match status" value="1"/>
</dbReference>
<dbReference type="GO" id="GO:0019867">
    <property type="term" value="C:outer membrane"/>
    <property type="evidence" value="ECO:0007669"/>
    <property type="project" value="InterPro"/>
</dbReference>
<dbReference type="AlphaFoldDB" id="A0A7W5ZZT5"/>
<dbReference type="InterPro" id="IPR005618">
    <property type="entry name" value="OMPW"/>
</dbReference>
<dbReference type="RefSeq" id="WP_183194852.1">
    <property type="nucleotide sequence ID" value="NZ_JACIDA010000001.1"/>
</dbReference>
<gene>
    <name evidence="2" type="ORF">GGR11_000102</name>
</gene>
<sequence>MFLSVADSWSSSMSARLVLVGVVLFTGLFGSLTASAQGRPVAPAFAAGDVVVRGRATAIMPYDERSKIDLIGGRVDVKPRVLPDIDVSLFLNEHWSITGQTGVVKTYITLKDTLYGDIDVGSVQSVPLAVSAQYHFTTRGRWTPYVGVGVVANWSFGEKPAGGYVQSFEVSVPPAPLVKAGVDYQISERWFANFEARQIFLPDQTIEDGGITARSSLKTVTIGAGVGSRF</sequence>
<name>A0A7W5ZZT5_9CAUL</name>
<evidence type="ECO:0000313" key="3">
    <source>
        <dbReference type="Proteomes" id="UP000532936"/>
    </source>
</evidence>
<proteinExistence type="inferred from homology"/>
<evidence type="ECO:0000313" key="2">
    <source>
        <dbReference type="EMBL" id="MBB3870588.1"/>
    </source>
</evidence>
<dbReference type="Pfam" id="PF03922">
    <property type="entry name" value="OmpW"/>
    <property type="match status" value="1"/>
</dbReference>